<evidence type="ECO:0000256" key="1">
    <source>
        <dbReference type="SAM" id="MobiDB-lite"/>
    </source>
</evidence>
<protein>
    <submittedName>
        <fullName evidence="2">Uncharacterized protein</fullName>
    </submittedName>
</protein>
<proteinExistence type="predicted"/>
<keyword evidence="3" id="KW-1185">Reference proteome</keyword>
<name>A0A9E7FZZ7_9LILI</name>
<evidence type="ECO:0000313" key="2">
    <source>
        <dbReference type="EMBL" id="URE04138.1"/>
    </source>
</evidence>
<dbReference type="EMBL" id="CP097507">
    <property type="protein sequence ID" value="URE04138.1"/>
    <property type="molecule type" value="Genomic_DNA"/>
</dbReference>
<reference evidence="2" key="1">
    <citation type="submission" date="2022-05" db="EMBL/GenBank/DDBJ databases">
        <title>The Musa troglodytarum L. genome provides insights into the mechanism of non-climacteric behaviour and enrichment of carotenoids.</title>
        <authorList>
            <person name="Wang J."/>
        </authorList>
    </citation>
    <scope>NUCLEOTIDE SEQUENCE</scope>
    <source>
        <tissue evidence="2">Leaf</tissue>
    </source>
</reference>
<dbReference type="Proteomes" id="UP001055439">
    <property type="component" value="Chromosome 5"/>
</dbReference>
<accession>A0A9E7FZZ7</accession>
<gene>
    <name evidence="2" type="ORF">MUK42_26857</name>
</gene>
<dbReference type="AlphaFoldDB" id="A0A9E7FZZ7"/>
<evidence type="ECO:0000313" key="3">
    <source>
        <dbReference type="Proteomes" id="UP001055439"/>
    </source>
</evidence>
<organism evidence="2 3">
    <name type="scientific">Musa troglodytarum</name>
    <name type="common">fe'i banana</name>
    <dbReference type="NCBI Taxonomy" id="320322"/>
    <lineage>
        <taxon>Eukaryota</taxon>
        <taxon>Viridiplantae</taxon>
        <taxon>Streptophyta</taxon>
        <taxon>Embryophyta</taxon>
        <taxon>Tracheophyta</taxon>
        <taxon>Spermatophyta</taxon>
        <taxon>Magnoliopsida</taxon>
        <taxon>Liliopsida</taxon>
        <taxon>Zingiberales</taxon>
        <taxon>Musaceae</taxon>
        <taxon>Musa</taxon>
    </lineage>
</organism>
<sequence>MAVEDSFRRTCKTPIAVRSGLVFKGSLDSRRARASTVFGTNFYHTSQQSQLEQKDMILIDLDQSQLFYLTSDPALSVAERLEQNPYLGSVSGSRESPVPVRKAKRGRQFIQSGFTALCPESIHRKEKTQLKEKPLLKERRQVRRIHRTLSRTGTGAAPDDDTAADDLTSISSSPPASDLVDFPGTTADPVEFIRPASDLVPIVINRAMIEAGRRKPITLNPVLQEKQEEFEQDLKPGLDQCPDQENHQFQFYRESL</sequence>
<feature type="region of interest" description="Disordered" evidence="1">
    <location>
        <begin position="149"/>
        <end position="181"/>
    </location>
</feature>